<evidence type="ECO:0000313" key="2">
    <source>
        <dbReference type="EMBL" id="POS03021.1"/>
    </source>
</evidence>
<keyword evidence="1" id="KW-0732">Signal</keyword>
<accession>A0A2S4NBF2</accession>
<dbReference type="RefSeq" id="WP_103724768.1">
    <property type="nucleotide sequence ID" value="NZ_PQNY01000001.1"/>
</dbReference>
<dbReference type="AlphaFoldDB" id="A0A2S4NBF2"/>
<dbReference type="Proteomes" id="UP000237056">
    <property type="component" value="Unassembled WGS sequence"/>
</dbReference>
<dbReference type="Pfam" id="PF19494">
    <property type="entry name" value="DUF6029"/>
    <property type="match status" value="1"/>
</dbReference>
<feature type="signal peptide" evidence="1">
    <location>
        <begin position="1"/>
        <end position="19"/>
    </location>
</feature>
<organism evidence="2 3">
    <name type="scientific">Flavobacterium croceum DSM 17960</name>
    <dbReference type="NCBI Taxonomy" id="1121886"/>
    <lineage>
        <taxon>Bacteria</taxon>
        <taxon>Pseudomonadati</taxon>
        <taxon>Bacteroidota</taxon>
        <taxon>Flavobacteriia</taxon>
        <taxon>Flavobacteriales</taxon>
        <taxon>Flavobacteriaceae</taxon>
        <taxon>Flavobacterium</taxon>
    </lineage>
</organism>
<feature type="chain" id="PRO_5015659916" evidence="1">
    <location>
        <begin position="20"/>
        <end position="559"/>
    </location>
</feature>
<dbReference type="OrthoDB" id="5480631at2"/>
<sequence length="559" mass="64117">MKKKIIFCSLLLSLGTVMAQEKKSNISGGFENNSQWYLNDKNLFDENLLPTQHPEQPFRSNSYLFVNYKIKNFTFGVQTEGYYDKALLNLNPKFEKANIATYFAQYKNEKIEATLGYFYEQFGSGLLLRSWEDRALGINNALRGARFVYKPTSYLTFKTLYGQQRTGFEVSEGKIYGFDTDFNVFEALKKENSELSVGFTFVGRNEKTTLVNPNFTNLTYGIGGRFNYSRNSFYASGEYNFKSKDAVVQVKNQIDNNLIKSGSALLFNMGYSKKGFGIDGTFRRLENMGFYSERLANKNAYNDMLMNYVPSLTKQHHYNLANIYVYQSQPGIILNDPSMVKAGEIGGQIDLYYNFKKGTHFGGKYGTKLAVNFSQYHGLSGDYFIYNPQDFQTKFIGFGQKYFSDINIEITKKWNSKWQSVFSYINQYYNKKFITEQYGVINTNILAAEAIYKFGTNKSIRAQGEHLWADADKKNWASLLTEFNLSSKYTVYVTDMYNYGNDEPELRQHYFTVGNAYRLGSTRVSLSYGRQRDGLVCVGGVCRYVPASSGFSFSINTSF</sequence>
<comment type="caution">
    <text evidence="2">The sequence shown here is derived from an EMBL/GenBank/DDBJ whole genome shotgun (WGS) entry which is preliminary data.</text>
</comment>
<keyword evidence="3" id="KW-1185">Reference proteome</keyword>
<dbReference type="EMBL" id="PQNY01000001">
    <property type="protein sequence ID" value="POS03021.1"/>
    <property type="molecule type" value="Genomic_DNA"/>
</dbReference>
<protein>
    <submittedName>
        <fullName evidence="2">Uncharacterized protein</fullName>
    </submittedName>
</protein>
<reference evidence="2 3" key="1">
    <citation type="submission" date="2018-01" db="EMBL/GenBank/DDBJ databases">
        <title>Genomic Encyclopedia of Type Strains, Phase I: the one thousand microbial genomes (KMG-I) project.</title>
        <authorList>
            <person name="Goeker M."/>
        </authorList>
    </citation>
    <scope>NUCLEOTIDE SEQUENCE [LARGE SCALE GENOMIC DNA]</scope>
    <source>
        <strain evidence="2 3">DSM 17960</strain>
    </source>
</reference>
<dbReference type="InterPro" id="IPR046070">
    <property type="entry name" value="DUF6029"/>
</dbReference>
<proteinExistence type="predicted"/>
<name>A0A2S4NBF2_9FLAO</name>
<evidence type="ECO:0000256" key="1">
    <source>
        <dbReference type="SAM" id="SignalP"/>
    </source>
</evidence>
<gene>
    <name evidence="2" type="ORF">Q361_101120</name>
</gene>
<evidence type="ECO:0000313" key="3">
    <source>
        <dbReference type="Proteomes" id="UP000237056"/>
    </source>
</evidence>